<dbReference type="Proteomes" id="UP000886812">
    <property type="component" value="Unassembled WGS sequence"/>
</dbReference>
<reference evidence="9" key="2">
    <citation type="journal article" date="2021" name="PeerJ">
        <title>Extensive microbial diversity within the chicken gut microbiome revealed by metagenomics and culture.</title>
        <authorList>
            <person name="Gilroy R."/>
            <person name="Ravi A."/>
            <person name="Getino M."/>
            <person name="Pursley I."/>
            <person name="Horton D.L."/>
            <person name="Alikhan N.F."/>
            <person name="Baker D."/>
            <person name="Gharbi K."/>
            <person name="Hall N."/>
            <person name="Watson M."/>
            <person name="Adriaenssens E.M."/>
            <person name="Foster-Nyarko E."/>
            <person name="Jarju S."/>
            <person name="Secka A."/>
            <person name="Antonio M."/>
            <person name="Oren A."/>
            <person name="Chaudhuri R.R."/>
            <person name="La Ragione R."/>
            <person name="Hildebrand F."/>
            <person name="Pallen M.J."/>
        </authorList>
    </citation>
    <scope>NUCLEOTIDE SEQUENCE</scope>
    <source>
        <strain evidence="9">10669</strain>
    </source>
</reference>
<evidence type="ECO:0000256" key="1">
    <source>
        <dbReference type="ARBA" id="ARBA00013258"/>
    </source>
</evidence>
<dbReference type="InterPro" id="IPR001227">
    <property type="entry name" value="Ac_transferase_dom_sf"/>
</dbReference>
<dbReference type="PANTHER" id="PTHR42681:SF1">
    <property type="entry name" value="MALONYL-COA-ACYL CARRIER PROTEIN TRANSACYLASE, MITOCHONDRIAL"/>
    <property type="match status" value="1"/>
</dbReference>
<dbReference type="InterPro" id="IPR016036">
    <property type="entry name" value="Malonyl_transacylase_ACP-bd"/>
</dbReference>
<dbReference type="InterPro" id="IPR050858">
    <property type="entry name" value="Mal-CoA-ACP_Trans/PKS_FabD"/>
</dbReference>
<dbReference type="GO" id="GO:0004314">
    <property type="term" value="F:[acyl-carrier-protein] S-malonyltransferase activity"/>
    <property type="evidence" value="ECO:0007669"/>
    <property type="project" value="UniProtKB-EC"/>
</dbReference>
<dbReference type="SMART" id="SM00827">
    <property type="entry name" value="PKS_AT"/>
    <property type="match status" value="1"/>
</dbReference>
<dbReference type="EMBL" id="DVOG01000197">
    <property type="protein sequence ID" value="HIV04965.1"/>
    <property type="molecule type" value="Genomic_DNA"/>
</dbReference>
<dbReference type="InterPro" id="IPR016035">
    <property type="entry name" value="Acyl_Trfase/lysoPLipase"/>
</dbReference>
<dbReference type="Gene3D" id="3.30.70.250">
    <property type="entry name" value="Malonyl-CoA ACP transacylase, ACP-binding"/>
    <property type="match status" value="1"/>
</dbReference>
<comment type="catalytic activity">
    <reaction evidence="5 6">
        <text>holo-[ACP] + malonyl-CoA = malonyl-[ACP] + CoA</text>
        <dbReference type="Rhea" id="RHEA:41792"/>
        <dbReference type="Rhea" id="RHEA-COMP:9623"/>
        <dbReference type="Rhea" id="RHEA-COMP:9685"/>
        <dbReference type="ChEBI" id="CHEBI:57287"/>
        <dbReference type="ChEBI" id="CHEBI:57384"/>
        <dbReference type="ChEBI" id="CHEBI:64479"/>
        <dbReference type="ChEBI" id="CHEBI:78449"/>
        <dbReference type="EC" id="2.3.1.39"/>
    </reaction>
</comment>
<evidence type="ECO:0000256" key="2">
    <source>
        <dbReference type="ARBA" id="ARBA00018953"/>
    </source>
</evidence>
<keyword evidence="3 6" id="KW-0808">Transferase</keyword>
<gene>
    <name evidence="9" type="primary">fabD</name>
    <name evidence="9" type="ORF">IAC75_07470</name>
</gene>
<proteinExistence type="inferred from homology"/>
<dbReference type="Pfam" id="PF00698">
    <property type="entry name" value="Acyl_transf_1"/>
    <property type="match status" value="1"/>
</dbReference>
<comment type="similarity">
    <text evidence="6">Belongs to the fabD family.</text>
</comment>
<evidence type="ECO:0000259" key="8">
    <source>
        <dbReference type="SMART" id="SM00827"/>
    </source>
</evidence>
<organism evidence="9 10">
    <name type="scientific">Candidatus Spyradosoma merdigallinarum</name>
    <dbReference type="NCBI Taxonomy" id="2840950"/>
    <lineage>
        <taxon>Bacteria</taxon>
        <taxon>Pseudomonadati</taxon>
        <taxon>Verrucomicrobiota</taxon>
        <taxon>Opitutia</taxon>
        <taxon>Opitutia incertae sedis</taxon>
        <taxon>Candidatus Spyradosoma</taxon>
    </lineage>
</organism>
<protein>
    <recommendedName>
        <fullName evidence="2 6">Malonyl CoA-acyl carrier protein transacylase</fullName>
        <ecNumber evidence="1 6">2.3.1.39</ecNumber>
    </recommendedName>
</protein>
<dbReference type="Gene3D" id="3.40.366.10">
    <property type="entry name" value="Malonyl-Coenzyme A Acyl Carrier Protein, domain 2"/>
    <property type="match status" value="1"/>
</dbReference>
<dbReference type="EC" id="2.3.1.39" evidence="1 6"/>
<name>A0A9D1NKV6_9BACT</name>
<comment type="caution">
    <text evidence="9">The sequence shown here is derived from an EMBL/GenBank/DDBJ whole genome shotgun (WGS) entry which is preliminary data.</text>
</comment>
<dbReference type="GO" id="GO:0006633">
    <property type="term" value="P:fatty acid biosynthetic process"/>
    <property type="evidence" value="ECO:0007669"/>
    <property type="project" value="TreeGrafter"/>
</dbReference>
<evidence type="ECO:0000313" key="9">
    <source>
        <dbReference type="EMBL" id="HIV04965.1"/>
    </source>
</evidence>
<evidence type="ECO:0000256" key="3">
    <source>
        <dbReference type="ARBA" id="ARBA00022679"/>
    </source>
</evidence>
<sequence>MKALLFSGQGAQKVGMGKSLYENSAVARELYDRANAVLPFDLKKICFEGPQETLTETRVCQPALFTQGYVIAQILKERGKLADLKCVLGLSIGELTAYAVAGVWDFETGLKVVAERGRLMQEACDKTKGGMAAIIGGSREDVLAFCREFDVDAANFNTPGQIVISGDADKIAAAVAKNAETKQFKRAIPLVVAGAYHSRLMEPARADFAKFLAGVEFKKPEIPVFTNTTGKLIDDPAAMREALAKQVVSSVLWEDCVRGAVALGVTETIECGPGGILTGMVKKISPETAGTAVSEFSEIPA</sequence>
<dbReference type="InterPro" id="IPR014043">
    <property type="entry name" value="Acyl_transferase_dom"/>
</dbReference>
<accession>A0A9D1NKV6</accession>
<dbReference type="SUPFAM" id="SSF55048">
    <property type="entry name" value="Probable ACP-binding domain of malonyl-CoA ACP transacylase"/>
    <property type="match status" value="1"/>
</dbReference>
<dbReference type="NCBIfam" id="TIGR00128">
    <property type="entry name" value="fabD"/>
    <property type="match status" value="1"/>
</dbReference>
<feature type="active site" evidence="7">
    <location>
        <position position="197"/>
    </location>
</feature>
<dbReference type="SUPFAM" id="SSF52151">
    <property type="entry name" value="FabD/lysophospholipase-like"/>
    <property type="match status" value="1"/>
</dbReference>
<evidence type="ECO:0000313" key="10">
    <source>
        <dbReference type="Proteomes" id="UP000886812"/>
    </source>
</evidence>
<dbReference type="PIRSF" id="PIRSF000446">
    <property type="entry name" value="Mct"/>
    <property type="match status" value="1"/>
</dbReference>
<reference evidence="9" key="1">
    <citation type="submission" date="2020-10" db="EMBL/GenBank/DDBJ databases">
        <authorList>
            <person name="Gilroy R."/>
        </authorList>
    </citation>
    <scope>NUCLEOTIDE SEQUENCE</scope>
    <source>
        <strain evidence="9">10669</strain>
    </source>
</reference>
<feature type="active site" evidence="7">
    <location>
        <position position="91"/>
    </location>
</feature>
<feature type="domain" description="Malonyl-CoA:ACP transacylase (MAT)" evidence="8">
    <location>
        <begin position="5"/>
        <end position="296"/>
    </location>
</feature>
<evidence type="ECO:0000256" key="5">
    <source>
        <dbReference type="ARBA" id="ARBA00048462"/>
    </source>
</evidence>
<evidence type="ECO:0000256" key="6">
    <source>
        <dbReference type="PIRNR" id="PIRNR000446"/>
    </source>
</evidence>
<dbReference type="InterPro" id="IPR024925">
    <property type="entry name" value="Malonyl_CoA-ACP_transAc"/>
</dbReference>
<evidence type="ECO:0000256" key="7">
    <source>
        <dbReference type="PIRSR" id="PIRSR000446-1"/>
    </source>
</evidence>
<dbReference type="AlphaFoldDB" id="A0A9D1NKV6"/>
<keyword evidence="4 6" id="KW-0012">Acyltransferase</keyword>
<dbReference type="PANTHER" id="PTHR42681">
    <property type="entry name" value="MALONYL-COA-ACYL CARRIER PROTEIN TRANSACYLASE, MITOCHONDRIAL"/>
    <property type="match status" value="1"/>
</dbReference>
<dbReference type="InterPro" id="IPR004410">
    <property type="entry name" value="Malonyl_CoA-ACP_transAc_FabD"/>
</dbReference>
<evidence type="ECO:0000256" key="4">
    <source>
        <dbReference type="ARBA" id="ARBA00023315"/>
    </source>
</evidence>